<gene>
    <name evidence="2" type="ORF">BG006_009704</name>
</gene>
<organism evidence="2 3">
    <name type="scientific">Podila minutissima</name>
    <dbReference type="NCBI Taxonomy" id="64525"/>
    <lineage>
        <taxon>Eukaryota</taxon>
        <taxon>Fungi</taxon>
        <taxon>Fungi incertae sedis</taxon>
        <taxon>Mucoromycota</taxon>
        <taxon>Mortierellomycotina</taxon>
        <taxon>Mortierellomycetes</taxon>
        <taxon>Mortierellales</taxon>
        <taxon>Mortierellaceae</taxon>
        <taxon>Podila</taxon>
    </lineage>
</organism>
<dbReference type="GO" id="GO:0004402">
    <property type="term" value="F:histone acetyltransferase activity"/>
    <property type="evidence" value="ECO:0007669"/>
    <property type="project" value="InterPro"/>
</dbReference>
<dbReference type="GO" id="GO:0000127">
    <property type="term" value="C:transcription factor TFIIIC complex"/>
    <property type="evidence" value="ECO:0007669"/>
    <property type="project" value="InterPro"/>
</dbReference>
<dbReference type="PANTHER" id="PTHR15496:SF2">
    <property type="entry name" value="GENERAL TRANSCRIPTION FACTOR 3C POLYPEPTIDE 4"/>
    <property type="match status" value="1"/>
</dbReference>
<sequence length="669" mass="74671">MAWSIVIFSSFVRVHESTNNDLFLSFVQFIVLDPYISTLWGGSKETPPEIQDKIETASLAWTPKILVNGIGSILTLGSKGGYITLWHVTNPKDVRCVHSSRLSEDSWVTQLSWSPWMVENGRHVSILAYALSNGEVNARKVTFDTSDPLANIEISEDIIAAGNQSAHPCTAPEKPTVLAFSKHNRIYVWRHDTQKILSWRVPIAKPVANISWNERNDGLFVFFMDGKHGVVRVLENSLELNDEYTEFVQENIIAKCHVQNTSNVAGGEEEDNDDDDDDEDGGTYISSKLQLHIIAGSRALQGSLLSFVYYVTSPFQMEFQREKYQSSTVAFPKIMKDFQHSAKKYLFKRLEHILHVPGIALIINPAAQFWELLLYCGEYINSEESASLLMQELLSILTAPATPAKDRANKFLEHEALMGSVASPEEKLEIVLFDDPSRNADRACIYIWSRLQTASGMEVTTNALKASVATAEKKVRRHQIKCNLNLFFKYTKTNDITVALEECDRTFLLVLADSVLLFHKEDKDLVLLAEKLYSVFSAQFPASDVRGQLAALKAVKAGLTEAKDTSFDSERETCPACGAGIKLEHEDYAACTNGHTWPRCAATSLIISEFRPRTCQGCGRKSLKCPEPQLDSALLPSSGASTWLGITLRAAMLCGFCGERFFVALRKKT</sequence>
<dbReference type="PANTHER" id="PTHR15496">
    <property type="entry name" value="GENERAL TRANSCRIPTION FACTOR 3C POLYPEPTIDE 4 FAMILY"/>
    <property type="match status" value="1"/>
</dbReference>
<evidence type="ECO:0000313" key="2">
    <source>
        <dbReference type="EMBL" id="KAF9336104.1"/>
    </source>
</evidence>
<dbReference type="GO" id="GO:0006384">
    <property type="term" value="P:transcription initiation at RNA polymerase III promoter"/>
    <property type="evidence" value="ECO:0007669"/>
    <property type="project" value="InterPro"/>
</dbReference>
<reference evidence="2" key="1">
    <citation type="journal article" date="2020" name="Fungal Divers.">
        <title>Resolving the Mortierellaceae phylogeny through synthesis of multi-gene phylogenetics and phylogenomics.</title>
        <authorList>
            <person name="Vandepol N."/>
            <person name="Liber J."/>
            <person name="Desiro A."/>
            <person name="Na H."/>
            <person name="Kennedy M."/>
            <person name="Barry K."/>
            <person name="Grigoriev I.V."/>
            <person name="Miller A.N."/>
            <person name="O'Donnell K."/>
            <person name="Stajich J.E."/>
            <person name="Bonito G."/>
        </authorList>
    </citation>
    <scope>NUCLEOTIDE SEQUENCE</scope>
    <source>
        <strain evidence="2">NVP1</strain>
    </source>
</reference>
<dbReference type="InterPro" id="IPR044230">
    <property type="entry name" value="GTF3C4"/>
</dbReference>
<proteinExistence type="predicted"/>
<dbReference type="Pfam" id="PF12660">
    <property type="entry name" value="zf-TFIIIC"/>
    <property type="match status" value="1"/>
</dbReference>
<feature type="domain" description="Transcription factor IIIC putative zinc-finger" evidence="1">
    <location>
        <begin position="571"/>
        <end position="661"/>
    </location>
</feature>
<dbReference type="InterPro" id="IPR024764">
    <property type="entry name" value="TFIIIC_Znf"/>
</dbReference>
<name>A0A9P5VQ03_9FUNG</name>
<evidence type="ECO:0000313" key="3">
    <source>
        <dbReference type="Proteomes" id="UP000696485"/>
    </source>
</evidence>
<dbReference type="AlphaFoldDB" id="A0A9P5VQ03"/>
<evidence type="ECO:0000259" key="1">
    <source>
        <dbReference type="Pfam" id="PF12660"/>
    </source>
</evidence>
<accession>A0A9P5VQ03</accession>
<protein>
    <recommendedName>
        <fullName evidence="1">Transcription factor IIIC putative zinc-finger domain-containing protein</fullName>
    </recommendedName>
</protein>
<dbReference type="SUPFAM" id="SSF69322">
    <property type="entry name" value="Tricorn protease domain 2"/>
    <property type="match status" value="1"/>
</dbReference>
<dbReference type="InterPro" id="IPR015943">
    <property type="entry name" value="WD40/YVTN_repeat-like_dom_sf"/>
</dbReference>
<keyword evidence="3" id="KW-1185">Reference proteome</keyword>
<dbReference type="Proteomes" id="UP000696485">
    <property type="component" value="Unassembled WGS sequence"/>
</dbReference>
<dbReference type="Gene3D" id="2.130.10.10">
    <property type="entry name" value="YVTN repeat-like/Quinoprotein amine dehydrogenase"/>
    <property type="match status" value="1"/>
</dbReference>
<dbReference type="EMBL" id="JAAAUY010000072">
    <property type="protein sequence ID" value="KAF9336104.1"/>
    <property type="molecule type" value="Genomic_DNA"/>
</dbReference>
<comment type="caution">
    <text evidence="2">The sequence shown here is derived from an EMBL/GenBank/DDBJ whole genome shotgun (WGS) entry which is preliminary data.</text>
</comment>